<evidence type="ECO:0000313" key="1">
    <source>
        <dbReference type="EMBL" id="TCK75784.1"/>
    </source>
</evidence>
<sequence>MVSESAFLTLRNAEGPWFVLACKPIYGVSSCYSKSGRFTTVNMAYSTDMRVAAHRHFKSAQVLCAEKGAGLQPGCRAVAGYLFGLSGELAVKKIMKDSGMPPLPPERRRDDPYFAHFPALKKMLSIASGRRSEELRRIAENSSLFQNWDTNMRYAPTKDIQKNDIDAWEASAKALVESMEAE</sequence>
<evidence type="ECO:0000313" key="2">
    <source>
        <dbReference type="Proteomes" id="UP000295210"/>
    </source>
</evidence>
<proteinExistence type="predicted"/>
<keyword evidence="2" id="KW-1185">Reference proteome</keyword>
<dbReference type="EMBL" id="SMGK01000001">
    <property type="protein sequence ID" value="TCK75784.1"/>
    <property type="molecule type" value="Genomic_DNA"/>
</dbReference>
<protein>
    <recommendedName>
        <fullName evidence="3">HEPN domain-containing protein</fullName>
    </recommendedName>
</protein>
<dbReference type="Proteomes" id="UP000295210">
    <property type="component" value="Unassembled WGS sequence"/>
</dbReference>
<evidence type="ECO:0008006" key="3">
    <source>
        <dbReference type="Google" id="ProtNLM"/>
    </source>
</evidence>
<dbReference type="AlphaFoldDB" id="A0A4R1LC73"/>
<organism evidence="1 2">
    <name type="scientific">Acidipila rosea</name>
    <dbReference type="NCBI Taxonomy" id="768535"/>
    <lineage>
        <taxon>Bacteria</taxon>
        <taxon>Pseudomonadati</taxon>
        <taxon>Acidobacteriota</taxon>
        <taxon>Terriglobia</taxon>
        <taxon>Terriglobales</taxon>
        <taxon>Acidobacteriaceae</taxon>
        <taxon>Acidipila</taxon>
    </lineage>
</organism>
<accession>A0A4R1LC73</accession>
<reference evidence="1 2" key="1">
    <citation type="submission" date="2019-03" db="EMBL/GenBank/DDBJ databases">
        <title>Genomic Encyclopedia of Type Strains, Phase IV (KMG-IV): sequencing the most valuable type-strain genomes for metagenomic binning, comparative biology and taxonomic classification.</title>
        <authorList>
            <person name="Goeker M."/>
        </authorList>
    </citation>
    <scope>NUCLEOTIDE SEQUENCE [LARGE SCALE GENOMIC DNA]</scope>
    <source>
        <strain evidence="1 2">DSM 103428</strain>
    </source>
</reference>
<comment type="caution">
    <text evidence="1">The sequence shown here is derived from an EMBL/GenBank/DDBJ whole genome shotgun (WGS) entry which is preliminary data.</text>
</comment>
<gene>
    <name evidence="1" type="ORF">C7378_0776</name>
</gene>
<name>A0A4R1LC73_9BACT</name>